<dbReference type="GO" id="GO:0015271">
    <property type="term" value="F:outward rectifier potassium channel activity"/>
    <property type="evidence" value="ECO:0007669"/>
    <property type="project" value="TreeGrafter"/>
</dbReference>
<dbReference type="PANTHER" id="PTHR11003:SF312">
    <property type="entry name" value="POTASSIUM CHANNEL DOMAIN-CONTAINING PROTEIN"/>
    <property type="match status" value="1"/>
</dbReference>
<organism evidence="10 11">
    <name type="scientific">Acrobeloides nanus</name>
    <dbReference type="NCBI Taxonomy" id="290746"/>
    <lineage>
        <taxon>Eukaryota</taxon>
        <taxon>Metazoa</taxon>
        <taxon>Ecdysozoa</taxon>
        <taxon>Nematoda</taxon>
        <taxon>Chromadorea</taxon>
        <taxon>Rhabditida</taxon>
        <taxon>Tylenchina</taxon>
        <taxon>Cephalobomorpha</taxon>
        <taxon>Cephaloboidea</taxon>
        <taxon>Cephalobidae</taxon>
        <taxon>Acrobeloides</taxon>
    </lineage>
</organism>
<feature type="transmembrane region" description="Helical" evidence="8">
    <location>
        <begin position="194"/>
        <end position="215"/>
    </location>
</feature>
<name>A0A914CEY5_9BILA</name>
<proteinExistence type="predicted"/>
<evidence type="ECO:0000259" key="9">
    <source>
        <dbReference type="Pfam" id="PF07885"/>
    </source>
</evidence>
<evidence type="ECO:0000256" key="5">
    <source>
        <dbReference type="ARBA" id="ARBA00023065"/>
    </source>
</evidence>
<evidence type="ECO:0000313" key="11">
    <source>
        <dbReference type="WBParaSite" id="ACRNAN_Path_987.g3799.t1"/>
    </source>
</evidence>
<keyword evidence="4 8" id="KW-1133">Transmembrane helix</keyword>
<keyword evidence="10" id="KW-1185">Reference proteome</keyword>
<keyword evidence="3 8" id="KW-0812">Transmembrane</keyword>
<dbReference type="WBParaSite" id="ACRNAN_Path_987.g3799.t1">
    <property type="protein sequence ID" value="ACRNAN_Path_987.g3799.t1"/>
    <property type="gene ID" value="ACRNAN_Path_987.g3799"/>
</dbReference>
<reference evidence="11" key="1">
    <citation type="submission" date="2022-11" db="UniProtKB">
        <authorList>
            <consortium name="WormBaseParasite"/>
        </authorList>
    </citation>
    <scope>IDENTIFICATION</scope>
</reference>
<protein>
    <submittedName>
        <fullName evidence="11">Potassium channel domain-containing protein</fullName>
    </submittedName>
</protein>
<feature type="transmembrane region" description="Helical" evidence="8">
    <location>
        <begin position="38"/>
        <end position="58"/>
    </location>
</feature>
<keyword evidence="6 8" id="KW-0472">Membrane</keyword>
<feature type="transmembrane region" description="Helical" evidence="8">
    <location>
        <begin position="12"/>
        <end position="32"/>
    </location>
</feature>
<dbReference type="InterPro" id="IPR013099">
    <property type="entry name" value="K_chnl_dom"/>
</dbReference>
<evidence type="ECO:0000256" key="8">
    <source>
        <dbReference type="SAM" id="Phobius"/>
    </source>
</evidence>
<dbReference type="GO" id="GO:0030322">
    <property type="term" value="P:stabilization of membrane potential"/>
    <property type="evidence" value="ECO:0007669"/>
    <property type="project" value="TreeGrafter"/>
</dbReference>
<dbReference type="PANTHER" id="PTHR11003">
    <property type="entry name" value="POTASSIUM CHANNEL, SUBFAMILY K"/>
    <property type="match status" value="1"/>
</dbReference>
<evidence type="ECO:0000256" key="3">
    <source>
        <dbReference type="ARBA" id="ARBA00022692"/>
    </source>
</evidence>
<comment type="subcellular location">
    <subcellularLocation>
        <location evidence="1">Membrane</location>
        <topology evidence="1">Multi-pass membrane protein</topology>
    </subcellularLocation>
</comment>
<evidence type="ECO:0000256" key="7">
    <source>
        <dbReference type="ARBA" id="ARBA00023303"/>
    </source>
</evidence>
<dbReference type="Pfam" id="PF07885">
    <property type="entry name" value="Ion_trans_2"/>
    <property type="match status" value="1"/>
</dbReference>
<accession>A0A914CEY5</accession>
<evidence type="ECO:0000313" key="10">
    <source>
        <dbReference type="Proteomes" id="UP000887540"/>
    </source>
</evidence>
<dbReference type="GO" id="GO:0005886">
    <property type="term" value="C:plasma membrane"/>
    <property type="evidence" value="ECO:0007669"/>
    <property type="project" value="TreeGrafter"/>
</dbReference>
<dbReference type="Gene3D" id="1.10.287.70">
    <property type="match status" value="1"/>
</dbReference>
<keyword evidence="2" id="KW-0813">Transport</keyword>
<dbReference type="AlphaFoldDB" id="A0A914CEY5"/>
<dbReference type="SUPFAM" id="SSF81324">
    <property type="entry name" value="Voltage-gated potassium channels"/>
    <property type="match status" value="2"/>
</dbReference>
<evidence type="ECO:0000256" key="1">
    <source>
        <dbReference type="ARBA" id="ARBA00004141"/>
    </source>
</evidence>
<dbReference type="InterPro" id="IPR003280">
    <property type="entry name" value="2pore_dom_K_chnl"/>
</dbReference>
<keyword evidence="5" id="KW-0406">Ion transport</keyword>
<keyword evidence="7" id="KW-0407">Ion channel</keyword>
<evidence type="ECO:0000256" key="4">
    <source>
        <dbReference type="ARBA" id="ARBA00022989"/>
    </source>
</evidence>
<dbReference type="GO" id="GO:0022841">
    <property type="term" value="F:potassium ion leak channel activity"/>
    <property type="evidence" value="ECO:0007669"/>
    <property type="project" value="TreeGrafter"/>
</dbReference>
<sequence>MGVEFELEPQWSLWTALYFAGTLFTTIGYGDVACSTPLGRFATVIYAFVGIPIMLITLNDLGKFFYKSTNEFLDCAGRSCDCCWKRIKRKRIKPDQSDTVEKGELLRKESTQEDDDKKKVSFNLKPSSLEDSLEMIVEDGEKPLPPPKNIVIDIETSDDNVFYDDGEKSVGTETQNETFVEMEMVPQATIRMPVWAALTVTIGWIFICAGMFTLWEDWTYTESCYFMFIR</sequence>
<evidence type="ECO:0000256" key="6">
    <source>
        <dbReference type="ARBA" id="ARBA00023136"/>
    </source>
</evidence>
<evidence type="ECO:0000256" key="2">
    <source>
        <dbReference type="ARBA" id="ARBA00022448"/>
    </source>
</evidence>
<dbReference type="Proteomes" id="UP000887540">
    <property type="component" value="Unplaced"/>
</dbReference>
<feature type="domain" description="Potassium channel" evidence="9">
    <location>
        <begin position="9"/>
        <end position="66"/>
    </location>
</feature>